<gene>
    <name evidence="2" type="ORF">Cch02nite_02620</name>
</gene>
<protein>
    <submittedName>
        <fullName evidence="2">Uncharacterized protein</fullName>
    </submittedName>
</protein>
<feature type="region of interest" description="Disordered" evidence="1">
    <location>
        <begin position="1"/>
        <end position="97"/>
    </location>
</feature>
<sequence>MPAMMHSAYARSGTGPSCQTAVDGDGMEARFTGQNTTAPTPQHHTPARLGFPVDHELVDPVGGVSHPDDMITHGNRVGTTRGHPATVIPRPDAQQGR</sequence>
<reference evidence="2 3" key="1">
    <citation type="submission" date="2021-01" db="EMBL/GenBank/DDBJ databases">
        <title>Whole genome shotgun sequence of Catellatospora chokoriensis NBRC 107358.</title>
        <authorList>
            <person name="Komaki H."/>
            <person name="Tamura T."/>
        </authorList>
    </citation>
    <scope>NUCLEOTIDE SEQUENCE [LARGE SCALE GENOMIC DNA]</scope>
    <source>
        <strain evidence="2 3">NBRC 107358</strain>
    </source>
</reference>
<evidence type="ECO:0000313" key="2">
    <source>
        <dbReference type="EMBL" id="GIF86818.1"/>
    </source>
</evidence>
<evidence type="ECO:0000313" key="3">
    <source>
        <dbReference type="Proteomes" id="UP000619293"/>
    </source>
</evidence>
<dbReference type="EMBL" id="BONG01000001">
    <property type="protein sequence ID" value="GIF86818.1"/>
    <property type="molecule type" value="Genomic_DNA"/>
</dbReference>
<keyword evidence="3" id="KW-1185">Reference proteome</keyword>
<organism evidence="2 3">
    <name type="scientific">Catellatospora chokoriensis</name>
    <dbReference type="NCBI Taxonomy" id="310353"/>
    <lineage>
        <taxon>Bacteria</taxon>
        <taxon>Bacillati</taxon>
        <taxon>Actinomycetota</taxon>
        <taxon>Actinomycetes</taxon>
        <taxon>Micromonosporales</taxon>
        <taxon>Micromonosporaceae</taxon>
        <taxon>Catellatospora</taxon>
    </lineage>
</organism>
<dbReference type="Proteomes" id="UP000619293">
    <property type="component" value="Unassembled WGS sequence"/>
</dbReference>
<dbReference type="AlphaFoldDB" id="A0A8J3NP50"/>
<evidence type="ECO:0000256" key="1">
    <source>
        <dbReference type="SAM" id="MobiDB-lite"/>
    </source>
</evidence>
<accession>A0A8J3NP50</accession>
<comment type="caution">
    <text evidence="2">The sequence shown here is derived from an EMBL/GenBank/DDBJ whole genome shotgun (WGS) entry which is preliminary data.</text>
</comment>
<name>A0A8J3NP50_9ACTN</name>
<proteinExistence type="predicted"/>